<evidence type="ECO:0000313" key="3">
    <source>
        <dbReference type="Proteomes" id="UP000481861"/>
    </source>
</evidence>
<sequence>MKPISLTAVVLTALLQAVNADFNLYRVGIGGDGITGNSEGWQVYQDNAGCDNELDWIWRESDDVSGGQYGVRCEGDGCERGSDSNPSDIDLVEMNFDSDEHHWTFYKDRDGSLHDLSDNRVGRCLPSSNEEFSCGLSTGRVEGVRKLRCEIEGVSANDINVRPD</sequence>
<evidence type="ECO:0008006" key="4">
    <source>
        <dbReference type="Google" id="ProtNLM"/>
    </source>
</evidence>
<evidence type="ECO:0000313" key="2">
    <source>
        <dbReference type="EMBL" id="KAF2868136.1"/>
    </source>
</evidence>
<name>A0A7C8M402_9PLEO</name>
<feature type="signal peptide" evidence="1">
    <location>
        <begin position="1"/>
        <end position="20"/>
    </location>
</feature>
<comment type="caution">
    <text evidence="2">The sequence shown here is derived from an EMBL/GenBank/DDBJ whole genome shotgun (WGS) entry which is preliminary data.</text>
</comment>
<dbReference type="Proteomes" id="UP000481861">
    <property type="component" value="Unassembled WGS sequence"/>
</dbReference>
<dbReference type="EMBL" id="JAADJZ010000020">
    <property type="protein sequence ID" value="KAF2868136.1"/>
    <property type="molecule type" value="Genomic_DNA"/>
</dbReference>
<proteinExistence type="predicted"/>
<gene>
    <name evidence="2" type="ORF">BDV95DRAFT_158257</name>
</gene>
<accession>A0A7C8M402</accession>
<protein>
    <recommendedName>
        <fullName evidence="4">Ricin B lectin domain-containing protein</fullName>
    </recommendedName>
</protein>
<dbReference type="OrthoDB" id="3770142at2759"/>
<dbReference type="AlphaFoldDB" id="A0A7C8M402"/>
<keyword evidence="3" id="KW-1185">Reference proteome</keyword>
<evidence type="ECO:0000256" key="1">
    <source>
        <dbReference type="SAM" id="SignalP"/>
    </source>
</evidence>
<keyword evidence="1" id="KW-0732">Signal</keyword>
<feature type="chain" id="PRO_5028830957" description="Ricin B lectin domain-containing protein" evidence="1">
    <location>
        <begin position="21"/>
        <end position="164"/>
    </location>
</feature>
<organism evidence="2 3">
    <name type="scientific">Massariosphaeria phaeospora</name>
    <dbReference type="NCBI Taxonomy" id="100035"/>
    <lineage>
        <taxon>Eukaryota</taxon>
        <taxon>Fungi</taxon>
        <taxon>Dikarya</taxon>
        <taxon>Ascomycota</taxon>
        <taxon>Pezizomycotina</taxon>
        <taxon>Dothideomycetes</taxon>
        <taxon>Pleosporomycetidae</taxon>
        <taxon>Pleosporales</taxon>
        <taxon>Pleosporales incertae sedis</taxon>
        <taxon>Massariosphaeria</taxon>
    </lineage>
</organism>
<reference evidence="2 3" key="1">
    <citation type="submission" date="2020-01" db="EMBL/GenBank/DDBJ databases">
        <authorList>
            <consortium name="DOE Joint Genome Institute"/>
            <person name="Haridas S."/>
            <person name="Albert R."/>
            <person name="Binder M."/>
            <person name="Bloem J."/>
            <person name="Labutti K."/>
            <person name="Salamov A."/>
            <person name="Andreopoulos B."/>
            <person name="Baker S.E."/>
            <person name="Barry K."/>
            <person name="Bills G."/>
            <person name="Bluhm B.H."/>
            <person name="Cannon C."/>
            <person name="Castanera R."/>
            <person name="Culley D.E."/>
            <person name="Daum C."/>
            <person name="Ezra D."/>
            <person name="Gonzalez J.B."/>
            <person name="Henrissat B."/>
            <person name="Kuo A."/>
            <person name="Liang C."/>
            <person name="Lipzen A."/>
            <person name="Lutzoni F."/>
            <person name="Magnuson J."/>
            <person name="Mondo S."/>
            <person name="Nolan M."/>
            <person name="Ohm R."/>
            <person name="Pangilinan J."/>
            <person name="Park H.-J.H."/>
            <person name="Ramirez L."/>
            <person name="Alfaro M."/>
            <person name="Sun H."/>
            <person name="Tritt A."/>
            <person name="Yoshinaga Y."/>
            <person name="Zwiers L.-H.L."/>
            <person name="Turgeon B.G."/>
            <person name="Goodwin S.B."/>
            <person name="Spatafora J.W."/>
            <person name="Crous P.W."/>
            <person name="Grigoriev I.V."/>
        </authorList>
    </citation>
    <scope>NUCLEOTIDE SEQUENCE [LARGE SCALE GENOMIC DNA]</scope>
    <source>
        <strain evidence="2 3">CBS 611.86</strain>
    </source>
</reference>